<accession>A0A1B7LYB9</accession>
<evidence type="ECO:0000313" key="1">
    <source>
        <dbReference type="EMBL" id="OAV60294.1"/>
    </source>
</evidence>
<dbReference type="SUPFAM" id="SSF141000">
    <property type="entry name" value="Glu-tRNAGln amidotransferase C subunit"/>
    <property type="match status" value="1"/>
</dbReference>
<dbReference type="AlphaFoldDB" id="A0A1B7LYB9"/>
<name>A0A1B7LYB9_9MICC</name>
<dbReference type="InterPro" id="IPR036113">
    <property type="entry name" value="Asp/Glu-ADT_sf_sub_c"/>
</dbReference>
<dbReference type="Pfam" id="PF02686">
    <property type="entry name" value="GatC"/>
    <property type="match status" value="1"/>
</dbReference>
<keyword evidence="2" id="KW-1185">Reference proteome</keyword>
<dbReference type="OrthoDB" id="5295223at2"/>
<gene>
    <name evidence="1" type="ORF">A6F49_13090</name>
</gene>
<evidence type="ECO:0000313" key="2">
    <source>
        <dbReference type="Proteomes" id="UP000078292"/>
    </source>
</evidence>
<dbReference type="GO" id="GO:0006450">
    <property type="term" value="P:regulation of translational fidelity"/>
    <property type="evidence" value="ECO:0007669"/>
    <property type="project" value="InterPro"/>
</dbReference>
<reference evidence="1 2" key="1">
    <citation type="submission" date="2016-04" db="EMBL/GenBank/DDBJ databases">
        <title>First whole genome shotgun sequence of the bacterium Enteractinococcus sp. strain UASWS1574.</title>
        <authorList>
            <person name="Crovadore J."/>
            <person name="Chablais R."/>
            <person name="Lefort F."/>
        </authorList>
    </citation>
    <scope>NUCLEOTIDE SEQUENCE [LARGE SCALE GENOMIC DNA]</scope>
    <source>
        <strain evidence="1 2">UASWS1574</strain>
    </source>
</reference>
<dbReference type="RefSeq" id="WP_043056815.1">
    <property type="nucleotide sequence ID" value="NZ_LXEY01000020.1"/>
</dbReference>
<dbReference type="EMBL" id="LXEY01000020">
    <property type="protein sequence ID" value="OAV60294.1"/>
    <property type="molecule type" value="Genomic_DNA"/>
</dbReference>
<comment type="caution">
    <text evidence="1">The sequence shown here is derived from an EMBL/GenBank/DDBJ whole genome shotgun (WGS) entry which is preliminary data.</text>
</comment>
<sequence>MVDNIAATAHIALTEEERAQLAAEFDPIIESLEVTTDDQLAETVNPLPVNNVLRADVVANELTNEQALSGAPQAQDGQFMVPAILDGE</sequence>
<dbReference type="Proteomes" id="UP000078292">
    <property type="component" value="Unassembled WGS sequence"/>
</dbReference>
<evidence type="ECO:0008006" key="3">
    <source>
        <dbReference type="Google" id="ProtNLM"/>
    </source>
</evidence>
<dbReference type="STRING" id="1837282.A6F49_13090"/>
<dbReference type="NCBIfam" id="TIGR00135">
    <property type="entry name" value="gatC"/>
    <property type="match status" value="1"/>
</dbReference>
<dbReference type="InterPro" id="IPR003837">
    <property type="entry name" value="GatC"/>
</dbReference>
<organism evidence="1 2">
    <name type="scientific">Enteractinococcus helveticum</name>
    <dbReference type="NCBI Taxonomy" id="1837282"/>
    <lineage>
        <taxon>Bacteria</taxon>
        <taxon>Bacillati</taxon>
        <taxon>Actinomycetota</taxon>
        <taxon>Actinomycetes</taxon>
        <taxon>Micrococcales</taxon>
        <taxon>Micrococcaceae</taxon>
    </lineage>
</organism>
<proteinExistence type="predicted"/>
<protein>
    <recommendedName>
        <fullName evidence="3">Asp/Glu-ADT subunit C</fullName>
    </recommendedName>
</protein>